<evidence type="ECO:0000256" key="1">
    <source>
        <dbReference type="SAM" id="MobiDB-lite"/>
    </source>
</evidence>
<feature type="region of interest" description="Disordered" evidence="1">
    <location>
        <begin position="1"/>
        <end position="125"/>
    </location>
</feature>
<feature type="compositionally biased region" description="Polar residues" evidence="1">
    <location>
        <begin position="1"/>
        <end position="19"/>
    </location>
</feature>
<organism evidence="2 3">
    <name type="scientific">Mycena maculata</name>
    <dbReference type="NCBI Taxonomy" id="230809"/>
    <lineage>
        <taxon>Eukaryota</taxon>
        <taxon>Fungi</taxon>
        <taxon>Dikarya</taxon>
        <taxon>Basidiomycota</taxon>
        <taxon>Agaricomycotina</taxon>
        <taxon>Agaricomycetes</taxon>
        <taxon>Agaricomycetidae</taxon>
        <taxon>Agaricales</taxon>
        <taxon>Marasmiineae</taxon>
        <taxon>Mycenaceae</taxon>
        <taxon>Mycena</taxon>
    </lineage>
</organism>
<dbReference type="AlphaFoldDB" id="A0AAD7ND88"/>
<feature type="compositionally biased region" description="Pro residues" evidence="1">
    <location>
        <begin position="187"/>
        <end position="204"/>
    </location>
</feature>
<feature type="compositionally biased region" description="Low complexity" evidence="1">
    <location>
        <begin position="31"/>
        <end position="45"/>
    </location>
</feature>
<dbReference type="Proteomes" id="UP001215280">
    <property type="component" value="Unassembled WGS sequence"/>
</dbReference>
<dbReference type="EMBL" id="JARJLG010000064">
    <property type="protein sequence ID" value="KAJ7755386.1"/>
    <property type="molecule type" value="Genomic_DNA"/>
</dbReference>
<protein>
    <submittedName>
        <fullName evidence="2">Uncharacterized protein</fullName>
    </submittedName>
</protein>
<feature type="region of interest" description="Disordered" evidence="1">
    <location>
        <begin position="183"/>
        <end position="224"/>
    </location>
</feature>
<evidence type="ECO:0000313" key="2">
    <source>
        <dbReference type="EMBL" id="KAJ7755386.1"/>
    </source>
</evidence>
<gene>
    <name evidence="2" type="ORF">DFH07DRAFT_493948</name>
</gene>
<reference evidence="2" key="1">
    <citation type="submission" date="2023-03" db="EMBL/GenBank/DDBJ databases">
        <title>Massive genome expansion in bonnet fungi (Mycena s.s.) driven by repeated elements and novel gene families across ecological guilds.</title>
        <authorList>
            <consortium name="Lawrence Berkeley National Laboratory"/>
            <person name="Harder C.B."/>
            <person name="Miyauchi S."/>
            <person name="Viragh M."/>
            <person name="Kuo A."/>
            <person name="Thoen E."/>
            <person name="Andreopoulos B."/>
            <person name="Lu D."/>
            <person name="Skrede I."/>
            <person name="Drula E."/>
            <person name="Henrissat B."/>
            <person name="Morin E."/>
            <person name="Kohler A."/>
            <person name="Barry K."/>
            <person name="LaButti K."/>
            <person name="Morin E."/>
            <person name="Salamov A."/>
            <person name="Lipzen A."/>
            <person name="Mereny Z."/>
            <person name="Hegedus B."/>
            <person name="Baldrian P."/>
            <person name="Stursova M."/>
            <person name="Weitz H."/>
            <person name="Taylor A."/>
            <person name="Grigoriev I.V."/>
            <person name="Nagy L.G."/>
            <person name="Martin F."/>
            <person name="Kauserud H."/>
        </authorList>
    </citation>
    <scope>NUCLEOTIDE SEQUENCE</scope>
    <source>
        <strain evidence="2">CBHHK188m</strain>
    </source>
</reference>
<keyword evidence="3" id="KW-1185">Reference proteome</keyword>
<proteinExistence type="predicted"/>
<accession>A0AAD7ND88</accession>
<sequence length="316" mass="34633">MSLNRILNDEPSLTPSSYDAPQPIHPYSTASSSRVSPPRFPPYSQKKYDPPPYPYPGSPNWAPSENRVPCGVSYDDERRRESQIEYAAPAHRRSPSYSSSDAPPTVVKAEPEDDPSLDDHEALSSDLEDCEEVWIEELSDYIFETQKRQNEVERSFEAGILAHNSIVARTLAHRYADLASLSVPTPSASPTPASPSPPPPPAPVEKPRPASAPPSDSDSDDEVSSVAAPMLFHDADFTTRRHVGTNTTVGSSHSTRFHNSGYHHYFPETKVPYDVNCVSPGISLSGTKRLRLSAQMFGIVGKLPHFSDPQASILLA</sequence>
<evidence type="ECO:0000313" key="3">
    <source>
        <dbReference type="Proteomes" id="UP001215280"/>
    </source>
</evidence>
<comment type="caution">
    <text evidence="2">The sequence shown here is derived from an EMBL/GenBank/DDBJ whole genome shotgun (WGS) entry which is preliminary data.</text>
</comment>
<name>A0AAD7ND88_9AGAR</name>